<evidence type="ECO:0000313" key="2">
    <source>
        <dbReference type="Proteomes" id="UP000002217"/>
    </source>
</evidence>
<dbReference type="OrthoDB" id="1685048at2"/>
<keyword evidence="2" id="KW-1185">Reference proteome</keyword>
<dbReference type="STRING" id="485916.Dtox_1689"/>
<reference evidence="1 2" key="1">
    <citation type="journal article" date="2009" name="Stand. Genomic Sci.">
        <title>Complete genome sequence of Desulfotomaculum acetoxidans type strain (5575).</title>
        <authorList>
            <person name="Spring S."/>
            <person name="Lapidus A."/>
            <person name="Schroder M."/>
            <person name="Gleim D."/>
            <person name="Sims D."/>
            <person name="Meincke L."/>
            <person name="Glavina Del Rio T."/>
            <person name="Tice H."/>
            <person name="Copeland A."/>
            <person name="Cheng J.F."/>
            <person name="Lucas S."/>
            <person name="Chen F."/>
            <person name="Nolan M."/>
            <person name="Bruce D."/>
            <person name="Goodwin L."/>
            <person name="Pitluck S."/>
            <person name="Ivanova N."/>
            <person name="Mavromatis K."/>
            <person name="Mikhailova N."/>
            <person name="Pati A."/>
            <person name="Chen A."/>
            <person name="Palaniappan K."/>
            <person name="Land M."/>
            <person name="Hauser L."/>
            <person name="Chang Y.J."/>
            <person name="Jeffries C.D."/>
            <person name="Chain P."/>
            <person name="Saunders E."/>
            <person name="Brettin T."/>
            <person name="Detter J.C."/>
            <person name="Goker M."/>
            <person name="Bristow J."/>
            <person name="Eisen J.A."/>
            <person name="Markowitz V."/>
            <person name="Hugenholtz P."/>
            <person name="Kyrpides N.C."/>
            <person name="Klenk H.P."/>
            <person name="Han C."/>
        </authorList>
    </citation>
    <scope>NUCLEOTIDE SEQUENCE [LARGE SCALE GENOMIC DNA]</scope>
    <source>
        <strain evidence="2">ATCC 49208 / DSM 771 / VKM B-1644</strain>
    </source>
</reference>
<dbReference type="AlphaFoldDB" id="C8VWX0"/>
<evidence type="ECO:0000313" key="1">
    <source>
        <dbReference type="EMBL" id="ACV62546.1"/>
    </source>
</evidence>
<dbReference type="Proteomes" id="UP000002217">
    <property type="component" value="Chromosome"/>
</dbReference>
<organism evidence="1 2">
    <name type="scientific">Desulfofarcimen acetoxidans (strain ATCC 49208 / DSM 771 / KCTC 5769 / VKM B-1644 / 5575)</name>
    <name type="common">Desulfotomaculum acetoxidans</name>
    <dbReference type="NCBI Taxonomy" id="485916"/>
    <lineage>
        <taxon>Bacteria</taxon>
        <taxon>Bacillati</taxon>
        <taxon>Bacillota</taxon>
        <taxon>Clostridia</taxon>
        <taxon>Eubacteriales</taxon>
        <taxon>Peptococcaceae</taxon>
        <taxon>Desulfofarcimen</taxon>
    </lineage>
</organism>
<gene>
    <name evidence="1" type="ordered locus">Dtox_1689</name>
</gene>
<dbReference type="RefSeq" id="WP_015757257.1">
    <property type="nucleotide sequence ID" value="NC_013216.1"/>
</dbReference>
<accession>C8VWX0</accession>
<proteinExistence type="predicted"/>
<dbReference type="KEGG" id="dae:Dtox_1689"/>
<name>C8VWX0_DESAS</name>
<dbReference type="eggNOG" id="ENOG5030MCP">
    <property type="taxonomic scope" value="Bacteria"/>
</dbReference>
<protein>
    <submittedName>
        <fullName evidence="1">Uncharacterized protein</fullName>
    </submittedName>
</protein>
<dbReference type="HOGENOM" id="CLU_531819_0_0_9"/>
<dbReference type="EMBL" id="CP001720">
    <property type="protein sequence ID" value="ACV62546.1"/>
    <property type="molecule type" value="Genomic_DNA"/>
</dbReference>
<sequence length="512" mass="59840">MHECLRDFSARVKSLSVFEPIWQLKGLRKYQEYDLVSLGLAVLLYILDSMLMGRSECDHEGISKFLLEVMRCHYNKELSSEEAEQLTYTVLDQLRNNGKPFEHPFKDLETGGSEKLRFHLIEIAGYQIGGKIKFKLSQEGLDLLFKTREIYQELRVTIAQIYLRQQIERRVFDGALQAVDDLYLQVKKVYSSLQDMRRAILRDVHAVSIDRYKQLVGRVQRQFQDEKKVFSELKELVRSTEQDIRSRYLREKDRLALTQLLEVARRLDIVVNEHTRLFSEKLDLSMVLEETMESHIAHAFRTKISFDRELVDGVISNNASLETMRHLIHPLLKPKPPKYFDMQKVFEPNLITRTVEEQEEEVVSDYDPEEVMEQLKREKALKELRDKRTRYYIEICLSPLEKSTSYTLLDVLQSMEPAACDDLINRVDFYPFLVQLHQTGTLPMEVTEEMESKTFDSTEGTNLLFLLLQYLKENEYLADKGVLEVCGSEDVLTLANGCQVTNFVFRALSDVL</sequence>